<accession>A0ABV7F9F0</accession>
<evidence type="ECO:0000259" key="2">
    <source>
        <dbReference type="Pfam" id="PF00248"/>
    </source>
</evidence>
<gene>
    <name evidence="3" type="ORF">ACFODX_00560</name>
</gene>
<feature type="region of interest" description="Disordered" evidence="1">
    <location>
        <begin position="1"/>
        <end position="20"/>
    </location>
</feature>
<evidence type="ECO:0000256" key="1">
    <source>
        <dbReference type="SAM" id="MobiDB-lite"/>
    </source>
</evidence>
<dbReference type="InterPro" id="IPR036812">
    <property type="entry name" value="NAD(P)_OxRdtase_dom_sf"/>
</dbReference>
<protein>
    <submittedName>
        <fullName evidence="3">Aldo/keto reductase</fullName>
    </submittedName>
</protein>
<dbReference type="RefSeq" id="WP_378114980.1">
    <property type="nucleotide sequence ID" value="NZ_JBHRTF010000001.1"/>
</dbReference>
<dbReference type="Pfam" id="PF00248">
    <property type="entry name" value="Aldo_ket_red"/>
    <property type="match status" value="1"/>
</dbReference>
<dbReference type="InterPro" id="IPR023210">
    <property type="entry name" value="NADP_OxRdtase_dom"/>
</dbReference>
<keyword evidence="4" id="KW-1185">Reference proteome</keyword>
<evidence type="ECO:0000313" key="4">
    <source>
        <dbReference type="Proteomes" id="UP001595555"/>
    </source>
</evidence>
<dbReference type="InterPro" id="IPR020471">
    <property type="entry name" value="AKR"/>
</dbReference>
<reference evidence="4" key="1">
    <citation type="journal article" date="2019" name="Int. J. Syst. Evol. Microbiol.">
        <title>The Global Catalogue of Microorganisms (GCM) 10K type strain sequencing project: providing services to taxonomists for standard genome sequencing and annotation.</title>
        <authorList>
            <consortium name="The Broad Institute Genomics Platform"/>
            <consortium name="The Broad Institute Genome Sequencing Center for Infectious Disease"/>
            <person name="Wu L."/>
            <person name="Ma J."/>
        </authorList>
    </citation>
    <scope>NUCLEOTIDE SEQUENCE [LARGE SCALE GENOMIC DNA]</scope>
    <source>
        <strain evidence="4">KCTC 52237</strain>
    </source>
</reference>
<evidence type="ECO:0000313" key="3">
    <source>
        <dbReference type="EMBL" id="MFC3114027.1"/>
    </source>
</evidence>
<dbReference type="PANTHER" id="PTHR42686">
    <property type="entry name" value="GH17980P-RELATED"/>
    <property type="match status" value="1"/>
</dbReference>
<sequence length="389" mass="40390">MSTASGNEPGDAASQSGNGSGSGLVNGSANCFGASGLHLSPLGFGAAPIGNLYQAMGDDQARATVAAALAAGITYLDTAPHYGFGLSETRLGAALATEPLLEPLVISTKVGRLLVPTDSADSLRHGFANAPALEPQFDYSYDGVMRSFAESLKRLQLERVDILFAHDLGPLTHGADHPARFREFMDGGYRAMCELKAAGLVKAIGLGANEWQICEAALRQGDFDGFLLAGRYTLLEQGACETFLPLCAQRGASVILGGPFNSGILATGVLAPAVASGKQPLYYNYEPAPQTVIDRVAAIERVCNRFGVPLAAAALQFPAAHPQICSVLAGFASATQVQQASQWMNTPIPAECWQALRAQDLLHPAAPIPKAVASALSAAAPAHIYGSAN</sequence>
<organism evidence="3 4">
    <name type="scientific">Cellvibrio fontiphilus</name>
    <dbReference type="NCBI Taxonomy" id="1815559"/>
    <lineage>
        <taxon>Bacteria</taxon>
        <taxon>Pseudomonadati</taxon>
        <taxon>Pseudomonadota</taxon>
        <taxon>Gammaproteobacteria</taxon>
        <taxon>Cellvibrionales</taxon>
        <taxon>Cellvibrionaceae</taxon>
        <taxon>Cellvibrio</taxon>
    </lineage>
</organism>
<dbReference type="Gene3D" id="3.20.20.100">
    <property type="entry name" value="NADP-dependent oxidoreductase domain"/>
    <property type="match status" value="1"/>
</dbReference>
<dbReference type="EMBL" id="JBHRTF010000001">
    <property type="protein sequence ID" value="MFC3114027.1"/>
    <property type="molecule type" value="Genomic_DNA"/>
</dbReference>
<name>A0ABV7F9F0_9GAMM</name>
<dbReference type="PANTHER" id="PTHR42686:SF1">
    <property type="entry name" value="GH17980P-RELATED"/>
    <property type="match status" value="1"/>
</dbReference>
<dbReference type="SUPFAM" id="SSF51430">
    <property type="entry name" value="NAD(P)-linked oxidoreductase"/>
    <property type="match status" value="1"/>
</dbReference>
<proteinExistence type="predicted"/>
<comment type="caution">
    <text evidence="3">The sequence shown here is derived from an EMBL/GenBank/DDBJ whole genome shotgun (WGS) entry which is preliminary data.</text>
</comment>
<dbReference type="Proteomes" id="UP001595555">
    <property type="component" value="Unassembled WGS sequence"/>
</dbReference>
<feature type="domain" description="NADP-dependent oxidoreductase" evidence="2">
    <location>
        <begin position="41"/>
        <end position="358"/>
    </location>
</feature>